<evidence type="ECO:0000313" key="1">
    <source>
        <dbReference type="EMBL" id="GAA0151290.1"/>
    </source>
</evidence>
<keyword evidence="2" id="KW-1185">Reference proteome</keyword>
<dbReference type="PANTHER" id="PTHR37235:SF2">
    <property type="entry name" value="OS05G0371500 PROTEIN"/>
    <property type="match status" value="1"/>
</dbReference>
<gene>
    <name evidence="1" type="ORF">LIER_37267</name>
</gene>
<accession>A0AAV3PJ51</accession>
<comment type="caution">
    <text evidence="1">The sequence shown here is derived from an EMBL/GenBank/DDBJ whole genome shotgun (WGS) entry which is preliminary data.</text>
</comment>
<reference evidence="1 2" key="1">
    <citation type="submission" date="2024-01" db="EMBL/GenBank/DDBJ databases">
        <title>The complete chloroplast genome sequence of Lithospermum erythrorhizon: insights into the phylogenetic relationship among Boraginaceae species and the maternal lineages of purple gromwells.</title>
        <authorList>
            <person name="Okada T."/>
            <person name="Watanabe K."/>
        </authorList>
    </citation>
    <scope>NUCLEOTIDE SEQUENCE [LARGE SCALE GENOMIC DNA]</scope>
</reference>
<protein>
    <submittedName>
        <fullName evidence="1">Uncharacterized protein</fullName>
    </submittedName>
</protein>
<dbReference type="Proteomes" id="UP001454036">
    <property type="component" value="Unassembled WGS sequence"/>
</dbReference>
<evidence type="ECO:0000313" key="2">
    <source>
        <dbReference type="Proteomes" id="UP001454036"/>
    </source>
</evidence>
<dbReference type="EMBL" id="BAABME010017767">
    <property type="protein sequence ID" value="GAA0151290.1"/>
    <property type="molecule type" value="Genomic_DNA"/>
</dbReference>
<name>A0AAV3PJ51_LITER</name>
<sequence>MSPSLSKLAKSLPFSKVLRQLEQEMETVVQVIKPGPLGVVEHKFTAEEIYKARDTVSRAIQNWQKNASMERNSPILKDFIEM</sequence>
<dbReference type="AlphaFoldDB" id="A0AAV3PJ51"/>
<organism evidence="1 2">
    <name type="scientific">Lithospermum erythrorhizon</name>
    <name type="common">Purple gromwell</name>
    <name type="synonym">Lithospermum officinale var. erythrorhizon</name>
    <dbReference type="NCBI Taxonomy" id="34254"/>
    <lineage>
        <taxon>Eukaryota</taxon>
        <taxon>Viridiplantae</taxon>
        <taxon>Streptophyta</taxon>
        <taxon>Embryophyta</taxon>
        <taxon>Tracheophyta</taxon>
        <taxon>Spermatophyta</taxon>
        <taxon>Magnoliopsida</taxon>
        <taxon>eudicotyledons</taxon>
        <taxon>Gunneridae</taxon>
        <taxon>Pentapetalae</taxon>
        <taxon>asterids</taxon>
        <taxon>lamiids</taxon>
        <taxon>Boraginales</taxon>
        <taxon>Boraginaceae</taxon>
        <taxon>Boraginoideae</taxon>
        <taxon>Lithospermeae</taxon>
        <taxon>Lithospermum</taxon>
    </lineage>
</organism>
<proteinExistence type="predicted"/>
<dbReference type="PANTHER" id="PTHR37235">
    <property type="entry name" value="ZINC METALLOPROTEINASE AUREOLYSIN"/>
    <property type="match status" value="1"/>
</dbReference>